<protein>
    <submittedName>
        <fullName evidence="3">Uncharacterized protein conserved in bacteria</fullName>
    </submittedName>
</protein>
<accession>A0A378PA70</accession>
<evidence type="ECO:0000313" key="5">
    <source>
        <dbReference type="Proteomes" id="UP000254230"/>
    </source>
</evidence>
<evidence type="ECO:0000313" key="3">
    <source>
        <dbReference type="EMBL" id="STY83060.1"/>
    </source>
</evidence>
<dbReference type="RefSeq" id="WP_058472583.1">
    <property type="nucleotide sequence ID" value="NZ_CAAAIL010000009.1"/>
</dbReference>
<dbReference type="Proteomes" id="UP000054639">
    <property type="component" value="Unassembled WGS sequence"/>
</dbReference>
<name>A0A378PA70_9GAMM</name>
<dbReference type="EMBL" id="LNYR01000003">
    <property type="protein sequence ID" value="KTD53889.1"/>
    <property type="molecule type" value="Genomic_DNA"/>
</dbReference>
<gene>
    <name evidence="2" type="ORF">Lqua_0328</name>
    <name evidence="3" type="ORF">NCTC12376_03526</name>
</gene>
<proteinExistence type="predicted"/>
<dbReference type="InterPro" id="IPR054098">
    <property type="entry name" value="NGO1945-like_C"/>
</dbReference>
<organism evidence="3 5">
    <name type="scientific">Legionella quateirensis</name>
    <dbReference type="NCBI Taxonomy" id="45072"/>
    <lineage>
        <taxon>Bacteria</taxon>
        <taxon>Pseudomonadati</taxon>
        <taxon>Pseudomonadota</taxon>
        <taxon>Gammaproteobacteria</taxon>
        <taxon>Legionellales</taxon>
        <taxon>Legionellaceae</taxon>
        <taxon>Legionella</taxon>
    </lineage>
</organism>
<feature type="domain" description="NGO1945-like C-terminal" evidence="1">
    <location>
        <begin position="2"/>
        <end position="62"/>
    </location>
</feature>
<keyword evidence="4" id="KW-1185">Reference proteome</keyword>
<dbReference type="Gene3D" id="3.90.930.50">
    <property type="match status" value="1"/>
</dbReference>
<evidence type="ECO:0000259" key="1">
    <source>
        <dbReference type="Pfam" id="PF22106"/>
    </source>
</evidence>
<dbReference type="Pfam" id="PF22106">
    <property type="entry name" value="NGO1945_C"/>
    <property type="match status" value="1"/>
</dbReference>
<dbReference type="EMBL" id="UGOW01000003">
    <property type="protein sequence ID" value="STY83060.1"/>
    <property type="molecule type" value="Genomic_DNA"/>
</dbReference>
<reference evidence="3 5" key="2">
    <citation type="submission" date="2018-06" db="EMBL/GenBank/DDBJ databases">
        <authorList>
            <consortium name="Pathogen Informatics"/>
            <person name="Doyle S."/>
        </authorList>
    </citation>
    <scope>NUCLEOTIDE SEQUENCE [LARGE SCALE GENOMIC DNA]</scope>
    <source>
        <strain evidence="3 5">NCTC12376</strain>
    </source>
</reference>
<reference evidence="2 4" key="1">
    <citation type="submission" date="2015-11" db="EMBL/GenBank/DDBJ databases">
        <title>Genomic analysis of 38 Legionella species identifies large and diverse effector repertoires.</title>
        <authorList>
            <person name="Burstein D."/>
            <person name="Amaro F."/>
            <person name="Zusman T."/>
            <person name="Lifshitz Z."/>
            <person name="Cohen O."/>
            <person name="Gilbert J.A."/>
            <person name="Pupko T."/>
            <person name="Shuman H.A."/>
            <person name="Segal G."/>
        </authorList>
    </citation>
    <scope>NUCLEOTIDE SEQUENCE [LARGE SCALE GENOMIC DNA]</scope>
    <source>
        <strain evidence="2 4">ATCC 49507</strain>
    </source>
</reference>
<evidence type="ECO:0000313" key="2">
    <source>
        <dbReference type="EMBL" id="KTD53889.1"/>
    </source>
</evidence>
<evidence type="ECO:0000313" key="4">
    <source>
        <dbReference type="Proteomes" id="UP000054639"/>
    </source>
</evidence>
<dbReference type="Proteomes" id="UP000254230">
    <property type="component" value="Unassembled WGS sequence"/>
</dbReference>
<dbReference type="AlphaFoldDB" id="A0A378PA70"/>
<sequence>MVVFCDDNDKVQFIRLNQISYTVLLIMHRDHLTVRQIMKQIANTHPSLDIGKIMSMCSIFIAGLYDDGVLIILKIRRVLSKCDLAIPLA</sequence>